<accession>A0A1J3GS07</accession>
<dbReference type="InterPro" id="IPR036047">
    <property type="entry name" value="F-box-like_dom_sf"/>
</dbReference>
<dbReference type="EMBL" id="GEVK01022599">
    <property type="protein sequence ID" value="JAU30233.1"/>
    <property type="molecule type" value="Transcribed_RNA"/>
</dbReference>
<protein>
    <submittedName>
        <fullName evidence="3">F-box protein SKIP27</fullName>
    </submittedName>
</protein>
<dbReference type="AlphaFoldDB" id="A0A1J3GS07"/>
<dbReference type="InterPro" id="IPR001810">
    <property type="entry name" value="F-box_dom"/>
</dbReference>
<organism evidence="3">
    <name type="scientific">Noccaea caerulescens</name>
    <name type="common">Alpine penny-cress</name>
    <name type="synonym">Thlaspi caerulescens</name>
    <dbReference type="NCBI Taxonomy" id="107243"/>
    <lineage>
        <taxon>Eukaryota</taxon>
        <taxon>Viridiplantae</taxon>
        <taxon>Streptophyta</taxon>
        <taxon>Embryophyta</taxon>
        <taxon>Tracheophyta</taxon>
        <taxon>Spermatophyta</taxon>
        <taxon>Magnoliopsida</taxon>
        <taxon>eudicotyledons</taxon>
        <taxon>Gunneridae</taxon>
        <taxon>Pentapetalae</taxon>
        <taxon>rosids</taxon>
        <taxon>malvids</taxon>
        <taxon>Brassicales</taxon>
        <taxon>Brassicaceae</taxon>
        <taxon>Coluteocarpeae</taxon>
        <taxon>Noccaea</taxon>
    </lineage>
</organism>
<feature type="domain" description="F-box" evidence="1">
    <location>
        <begin position="129"/>
        <end position="177"/>
    </location>
</feature>
<evidence type="ECO:0000313" key="2">
    <source>
        <dbReference type="EMBL" id="JAU30233.1"/>
    </source>
</evidence>
<dbReference type="InterPro" id="IPR045286">
    <property type="entry name" value="FBS1-like"/>
</dbReference>
<dbReference type="PROSITE" id="PS50181">
    <property type="entry name" value="FBOX"/>
    <property type="match status" value="1"/>
</dbReference>
<dbReference type="PANTHER" id="PTHR34049:SF1">
    <property type="entry name" value="F-BOX PROTEIN SKIP27"/>
    <property type="match status" value="1"/>
</dbReference>
<dbReference type="EMBL" id="GEVL01019701">
    <property type="protein sequence ID" value="JAU57640.1"/>
    <property type="molecule type" value="Transcribed_RNA"/>
</dbReference>
<reference evidence="3" key="1">
    <citation type="submission" date="2016-07" db="EMBL/GenBank/DDBJ databases">
        <title>De novo transcriptome assembly of four accessions of the metal hyperaccumulator plant Noccaea caerulescens.</title>
        <authorList>
            <person name="Blande D."/>
            <person name="Halimaa P."/>
            <person name="Tervahauta A.I."/>
            <person name="Aarts M.G."/>
            <person name="Karenlampi S.O."/>
        </authorList>
    </citation>
    <scope>NUCLEOTIDE SEQUENCE</scope>
</reference>
<proteinExistence type="predicted"/>
<evidence type="ECO:0000313" key="3">
    <source>
        <dbReference type="EMBL" id="JAU57640.1"/>
    </source>
</evidence>
<evidence type="ECO:0000259" key="1">
    <source>
        <dbReference type="PROSITE" id="PS50181"/>
    </source>
</evidence>
<name>A0A1J3GS07_NOCCA</name>
<sequence>MIHYLYIIGEFWFSSAVKVIEWVSETLFLKNNFLREGNGRRMVLTDKGFQMKSKRSGGFHGEYEELELGLGSVRFTRGLGRKRILISSRVREPLSRSAVEIPAPESPPVKSSLKRQRSITIASSSSSEKSLLESLPQELLIRVICGVDHEDLKSLTVVSKSLREASLIAKRLHFAYTTPKKTRAFRNSIDLEEISDSSHQVEDVEPPNAPVHYRWNKAKRKEHLSNVFVALFT</sequence>
<gene>
    <name evidence="2" type="ORF">LC_TR14953_c0_g1_i1_g.50823</name>
    <name evidence="3" type="ORF">LE_TR20726_c1_g1_i1_g.66613</name>
</gene>
<dbReference type="PANTHER" id="PTHR34049">
    <property type="entry name" value="F-BOX PROTEIN SKIP27"/>
    <property type="match status" value="1"/>
</dbReference>
<dbReference type="SUPFAM" id="SSF81383">
    <property type="entry name" value="F-box domain"/>
    <property type="match status" value="1"/>
</dbReference>